<reference evidence="2" key="1">
    <citation type="submission" date="2020-05" db="EMBL/GenBank/DDBJ databases">
        <authorList>
            <person name="Chiriac C."/>
            <person name="Salcher M."/>
            <person name="Ghai R."/>
            <person name="Kavagutti S V."/>
        </authorList>
    </citation>
    <scope>NUCLEOTIDE SEQUENCE</scope>
</reference>
<dbReference type="PANTHER" id="PTHR46696">
    <property type="entry name" value="P450, PUTATIVE (EUROFUNG)-RELATED"/>
    <property type="match status" value="1"/>
</dbReference>
<dbReference type="InterPro" id="IPR036396">
    <property type="entry name" value="Cyt_P450_sf"/>
</dbReference>
<dbReference type="Gene3D" id="1.10.630.10">
    <property type="entry name" value="Cytochrome P450"/>
    <property type="match status" value="1"/>
</dbReference>
<dbReference type="AlphaFoldDB" id="A0A6J6ABZ6"/>
<dbReference type="InterPro" id="IPR002397">
    <property type="entry name" value="Cyt_P450_B"/>
</dbReference>
<dbReference type="SUPFAM" id="SSF48264">
    <property type="entry name" value="Cytochrome P450"/>
    <property type="match status" value="1"/>
</dbReference>
<name>A0A6J6ABZ6_9ZZZZ</name>
<dbReference type="InterPro" id="IPR001128">
    <property type="entry name" value="Cyt_P450"/>
</dbReference>
<evidence type="ECO:0000256" key="1">
    <source>
        <dbReference type="ARBA" id="ARBA00010617"/>
    </source>
</evidence>
<sequence>MTDTVPNRAEVHFDRHTPEYRVQFEAITTELQQKCPVAWTETYGGHWVISDHQSVFELARDPHLLSSDHDPHNERKGYLGISIPAISPTQGGILEMDPPDQKDYRSLMNPYLSPAAVARWAPMVEDITRACLDETIESGSIDFVDDLANIVPAIMTMALMGLPLADWVIYCEPAHAAIYTAPDSPDVPRVMEAYFAMAIKLQEELENARQRPRPGLVHALVNAKIAGETPTDEFLGGMLGLLIGGGFDTTTSLTAKSLDWLSNNPGERARLAADLPGLINSATEEFLRFFTPAPGDGRTVTTDCVYAGQQLKEGDRLWLSWAMANRDPEVFPDPNTIHLDRTNNRHSAFGLGVHRCIGSNVARSIYKTMLTQVLDRMPDFVCDSDSAVHYDTVGVINGMKHLSATFTPGKRLGDNLADTIAKWQHKCDTEGLAEPIARTEG</sequence>
<dbReference type="PRINTS" id="PR00359">
    <property type="entry name" value="BP450"/>
</dbReference>
<dbReference type="EMBL" id="CAESGF010000045">
    <property type="protein sequence ID" value="CAB4365748.1"/>
    <property type="molecule type" value="Genomic_DNA"/>
</dbReference>
<dbReference type="GO" id="GO:0005506">
    <property type="term" value="F:iron ion binding"/>
    <property type="evidence" value="ECO:0007669"/>
    <property type="project" value="InterPro"/>
</dbReference>
<gene>
    <name evidence="2" type="ORF">UFOPK4189_03490</name>
</gene>
<evidence type="ECO:0000313" key="2">
    <source>
        <dbReference type="EMBL" id="CAB4365748.1"/>
    </source>
</evidence>
<accession>A0A6J6ABZ6</accession>
<dbReference type="GO" id="GO:0020037">
    <property type="term" value="F:heme binding"/>
    <property type="evidence" value="ECO:0007669"/>
    <property type="project" value="InterPro"/>
</dbReference>
<dbReference type="PROSITE" id="PS00086">
    <property type="entry name" value="CYTOCHROME_P450"/>
    <property type="match status" value="1"/>
</dbReference>
<organism evidence="2">
    <name type="scientific">freshwater metagenome</name>
    <dbReference type="NCBI Taxonomy" id="449393"/>
    <lineage>
        <taxon>unclassified sequences</taxon>
        <taxon>metagenomes</taxon>
        <taxon>ecological metagenomes</taxon>
    </lineage>
</organism>
<dbReference type="PANTHER" id="PTHR46696:SF6">
    <property type="entry name" value="P450, PUTATIVE (EUROFUNG)-RELATED"/>
    <property type="match status" value="1"/>
</dbReference>
<proteinExistence type="inferred from homology"/>
<comment type="similarity">
    <text evidence="1">Belongs to the cytochrome P450 family.</text>
</comment>
<protein>
    <submittedName>
        <fullName evidence="2">Unannotated protein</fullName>
    </submittedName>
</protein>
<dbReference type="GO" id="GO:0016705">
    <property type="term" value="F:oxidoreductase activity, acting on paired donors, with incorporation or reduction of molecular oxygen"/>
    <property type="evidence" value="ECO:0007669"/>
    <property type="project" value="InterPro"/>
</dbReference>
<dbReference type="GO" id="GO:0004497">
    <property type="term" value="F:monooxygenase activity"/>
    <property type="evidence" value="ECO:0007669"/>
    <property type="project" value="InterPro"/>
</dbReference>
<dbReference type="InterPro" id="IPR017972">
    <property type="entry name" value="Cyt_P450_CS"/>
</dbReference>
<dbReference type="Pfam" id="PF00067">
    <property type="entry name" value="p450"/>
    <property type="match status" value="1"/>
</dbReference>